<proteinExistence type="predicted"/>
<protein>
    <submittedName>
        <fullName evidence="2">Extensin-like protein C-terminus</fullName>
    </submittedName>
</protein>
<evidence type="ECO:0000259" key="1">
    <source>
        <dbReference type="Pfam" id="PF06904"/>
    </source>
</evidence>
<dbReference type="Proteomes" id="UP000186997">
    <property type="component" value="Unassembled WGS sequence"/>
</dbReference>
<dbReference type="OrthoDB" id="9809788at2"/>
<dbReference type="EMBL" id="FTPR01000002">
    <property type="protein sequence ID" value="SIT88390.1"/>
    <property type="molecule type" value="Genomic_DNA"/>
</dbReference>
<dbReference type="Pfam" id="PF06904">
    <property type="entry name" value="Extensin-like_C"/>
    <property type="match status" value="1"/>
</dbReference>
<dbReference type="STRING" id="287098.SAMN05421665_2698"/>
<keyword evidence="3" id="KW-1185">Reference proteome</keyword>
<dbReference type="AlphaFoldDB" id="A0A1R3XAX7"/>
<evidence type="ECO:0000313" key="3">
    <source>
        <dbReference type="Proteomes" id="UP000186997"/>
    </source>
</evidence>
<gene>
    <name evidence="2" type="ORF">SAMN05421665_2698</name>
</gene>
<organism evidence="2 3">
    <name type="scientific">Yoonia rosea</name>
    <dbReference type="NCBI Taxonomy" id="287098"/>
    <lineage>
        <taxon>Bacteria</taxon>
        <taxon>Pseudomonadati</taxon>
        <taxon>Pseudomonadota</taxon>
        <taxon>Alphaproteobacteria</taxon>
        <taxon>Rhodobacterales</taxon>
        <taxon>Paracoccaceae</taxon>
        <taxon>Yoonia</taxon>
    </lineage>
</organism>
<dbReference type="InterPro" id="IPR009683">
    <property type="entry name" value="Extensin-like_C"/>
</dbReference>
<name>A0A1R3XAX7_9RHOB</name>
<feature type="domain" description="Extensin-like C-terminal" evidence="1">
    <location>
        <begin position="88"/>
        <end position="260"/>
    </location>
</feature>
<evidence type="ECO:0000313" key="2">
    <source>
        <dbReference type="EMBL" id="SIT88390.1"/>
    </source>
</evidence>
<accession>A0A1R3XAX7</accession>
<reference evidence="3" key="1">
    <citation type="submission" date="2017-01" db="EMBL/GenBank/DDBJ databases">
        <authorList>
            <person name="Varghese N."/>
            <person name="Submissions S."/>
        </authorList>
    </citation>
    <scope>NUCLEOTIDE SEQUENCE [LARGE SCALE GENOMIC DNA]</scope>
    <source>
        <strain evidence="3">DSM 29591</strain>
    </source>
</reference>
<sequence length="260" mass="28726">MRHAKRQQMAQQAAQRQVKKKQRSWALISGLAAFFFAGALAFGGYQVLVHPETPLPRAWNPTVPLRISDPVTPLTGWKLNRAAADQAQCLAALDGFASLQPLAPLEESDQCFIRDRVDLRGVGDARVVPIETRCAIALRLAMWETHSVQPAAAEFLQTSVSAIDHIGSYNCRTIRTGNGSSTRMSTHATADAIDIAGFQLADGRRVRLLTDWEPPGRKGDFLRAVRDGACDWFSLTLSPDYNRLHAGHFHLQSRGWGLCR</sequence>